<evidence type="ECO:0000259" key="1">
    <source>
        <dbReference type="Pfam" id="PF13443"/>
    </source>
</evidence>
<comment type="caution">
    <text evidence="2">The sequence shown here is derived from an EMBL/GenBank/DDBJ whole genome shotgun (WGS) entry which is preliminary data.</text>
</comment>
<dbReference type="EMBL" id="ACEC01000115">
    <property type="protein sequence ID" value="EEG29187.1"/>
    <property type="molecule type" value="Genomic_DNA"/>
</dbReference>
<proteinExistence type="predicted"/>
<evidence type="ECO:0000313" key="3">
    <source>
        <dbReference type="Proteomes" id="UP000003340"/>
    </source>
</evidence>
<sequence length="67" mass="7943">MVCLNIEELLKKNQKSKYWLVKQLDSNYTVINNMIAHNTTGINFETIDKLLNIFNCEFNDLFVQMNE</sequence>
<dbReference type="Proteomes" id="UP000003340">
    <property type="component" value="Unassembled WGS sequence"/>
</dbReference>
<dbReference type="Gene3D" id="1.10.260.40">
    <property type="entry name" value="lambda repressor-like DNA-binding domains"/>
    <property type="match status" value="1"/>
</dbReference>
<reference evidence="2 3" key="1">
    <citation type="submission" date="2009-01" db="EMBL/GenBank/DDBJ databases">
        <authorList>
            <person name="Fulton L."/>
            <person name="Clifton S."/>
            <person name="Fulton B."/>
            <person name="Xu J."/>
            <person name="Minx P."/>
            <person name="Pepin K.H."/>
            <person name="Johnson M."/>
            <person name="Bhonagiri V."/>
            <person name="Nash W.E."/>
            <person name="Mardis E.R."/>
            <person name="Wilson R.K."/>
        </authorList>
    </citation>
    <scope>NUCLEOTIDE SEQUENCE [LARGE SCALE GENOMIC DNA]</scope>
    <source>
        <strain evidence="2 3">DSM 5476</strain>
    </source>
</reference>
<dbReference type="InterPro" id="IPR010982">
    <property type="entry name" value="Lambda_DNA-bd_dom_sf"/>
</dbReference>
<dbReference type="Pfam" id="PF13443">
    <property type="entry name" value="HTH_26"/>
    <property type="match status" value="1"/>
</dbReference>
<dbReference type="SUPFAM" id="SSF47413">
    <property type="entry name" value="lambda repressor-like DNA-binding domains"/>
    <property type="match status" value="1"/>
</dbReference>
<dbReference type="AlphaFoldDB" id="C0EHA0"/>
<dbReference type="STRING" id="537013.CLOSTMETH_03300"/>
<dbReference type="GO" id="GO:0003677">
    <property type="term" value="F:DNA binding"/>
    <property type="evidence" value="ECO:0007669"/>
    <property type="project" value="InterPro"/>
</dbReference>
<feature type="domain" description="HTH cro/C1-type" evidence="1">
    <location>
        <begin position="5"/>
        <end position="63"/>
    </location>
</feature>
<dbReference type="HOGENOM" id="CLU_066192_31_8_9"/>
<evidence type="ECO:0000313" key="2">
    <source>
        <dbReference type="EMBL" id="EEG29187.1"/>
    </source>
</evidence>
<organism evidence="2 3">
    <name type="scientific">[Clostridium] methylpentosum DSM 5476</name>
    <dbReference type="NCBI Taxonomy" id="537013"/>
    <lineage>
        <taxon>Bacteria</taxon>
        <taxon>Bacillati</taxon>
        <taxon>Bacillota</taxon>
        <taxon>Clostridia</taxon>
        <taxon>Eubacteriales</taxon>
        <taxon>Oscillospiraceae</taxon>
        <taxon>Oscillospiraceae incertae sedis</taxon>
    </lineage>
</organism>
<protein>
    <recommendedName>
        <fullName evidence="1">HTH cro/C1-type domain-containing protein</fullName>
    </recommendedName>
</protein>
<keyword evidence="3" id="KW-1185">Reference proteome</keyword>
<accession>C0EHA0</accession>
<dbReference type="eggNOG" id="ENOG5033C4S">
    <property type="taxonomic scope" value="Bacteria"/>
</dbReference>
<dbReference type="InterPro" id="IPR001387">
    <property type="entry name" value="Cro/C1-type_HTH"/>
</dbReference>
<gene>
    <name evidence="2" type="ORF">CLOSTMETH_03300</name>
</gene>
<reference evidence="2 3" key="2">
    <citation type="submission" date="2009-02" db="EMBL/GenBank/DDBJ databases">
        <title>Draft genome sequence of Clostridium methylpentosum (DSM 5476).</title>
        <authorList>
            <person name="Sudarsanam P."/>
            <person name="Ley R."/>
            <person name="Guruge J."/>
            <person name="Turnbaugh P.J."/>
            <person name="Mahowald M."/>
            <person name="Liep D."/>
            <person name="Gordon J."/>
        </authorList>
    </citation>
    <scope>NUCLEOTIDE SEQUENCE [LARGE SCALE GENOMIC DNA]</scope>
    <source>
        <strain evidence="2 3">DSM 5476</strain>
    </source>
</reference>
<name>C0EHA0_9FIRM</name>